<dbReference type="PRINTS" id="PR00344">
    <property type="entry name" value="BCTRLSENSOR"/>
</dbReference>
<keyword evidence="9" id="KW-0067">ATP-binding</keyword>
<comment type="catalytic activity">
    <reaction evidence="1">
        <text>ATP + protein L-histidine = ADP + protein N-phospho-L-histidine.</text>
        <dbReference type="EC" id="2.7.13.3"/>
    </reaction>
</comment>
<evidence type="ECO:0000256" key="12">
    <source>
        <dbReference type="SAM" id="Phobius"/>
    </source>
</evidence>
<protein>
    <recommendedName>
        <fullName evidence="3">histidine kinase</fullName>
        <ecNumber evidence="3">2.7.13.3</ecNumber>
    </recommendedName>
</protein>
<dbReference type="EC" id="2.7.13.3" evidence="3"/>
<dbReference type="SUPFAM" id="SSF55874">
    <property type="entry name" value="ATPase domain of HSP90 chaperone/DNA topoisomerase II/histidine kinase"/>
    <property type="match status" value="1"/>
</dbReference>
<dbReference type="CDD" id="cd00075">
    <property type="entry name" value="HATPase"/>
    <property type="match status" value="1"/>
</dbReference>
<dbReference type="InterPro" id="IPR036890">
    <property type="entry name" value="HATPase_C_sf"/>
</dbReference>
<dbReference type="PANTHER" id="PTHR43711:SF1">
    <property type="entry name" value="HISTIDINE KINASE 1"/>
    <property type="match status" value="1"/>
</dbReference>
<reference evidence="14 15" key="1">
    <citation type="journal article" date="2015" name="Nature">
        <title>rRNA introns, odd ribosomes, and small enigmatic genomes across a large radiation of phyla.</title>
        <authorList>
            <person name="Brown C.T."/>
            <person name="Hug L.A."/>
            <person name="Thomas B.C."/>
            <person name="Sharon I."/>
            <person name="Castelle C.J."/>
            <person name="Singh A."/>
            <person name="Wilkins M.J."/>
            <person name="Williams K.H."/>
            <person name="Banfield J.F."/>
        </authorList>
    </citation>
    <scope>NUCLEOTIDE SEQUENCE [LARGE SCALE GENOMIC DNA]</scope>
</reference>
<dbReference type="SMART" id="SM00387">
    <property type="entry name" value="HATPase_c"/>
    <property type="match status" value="1"/>
</dbReference>
<keyword evidence="7" id="KW-0547">Nucleotide-binding</keyword>
<sequence length="558" mass="63181">METSIQKFIELCQWDPSRFLILSNNVFGSLIYYSHFIALLLALIVGVYVFIVDKKSLVNRLLFFIMIAFSIWVLLDLVLWANEKNYLIMFFWSLILLVEPLIYALSVYFIDVFIEGKDISFKKKVGIFSLLLPIIILLPTKLSLVGFNLMNCYREPIEGFIATYYVYFIEILYIFWIMFFIFKKYKQAKSDNKKQIFFIAFGVILFLLSFASGNIIGSITDNWTLAQIGLFSMPIFAGFIGYMIVRFKTFNVKLLGAEALVFALGFMVTAMLFVRRIENVKGVVIATLVFVIILGYILIKSVKKEVMQREQLQILTEQLFDANEKLKGLDKLKTEFVSLASHQLRSPLTAIKGYTSMLIDGDYGEINKEAKGTIERILESSNNLTKVVEDLLNVSKIESGGMKYEMAPFDLNEIASSMAKDLSITAEKKGLKLNFLSEGAADCIIKGDKEKLRQVVLNFIDNSIKYTKTGEINVKVEKVNNKVIFSVKDTGMGMTPEIKETLFQKFARGDGARMNTSGSGLGLYLTKEIAEAHGGRVYVESEGMGKGSTFFMELNAVK</sequence>
<feature type="transmembrane region" description="Helical" evidence="12">
    <location>
        <begin position="280"/>
        <end position="299"/>
    </location>
</feature>
<dbReference type="CDD" id="cd00082">
    <property type="entry name" value="HisKA"/>
    <property type="match status" value="1"/>
</dbReference>
<comment type="subcellular location">
    <subcellularLocation>
        <location evidence="2">Cell membrane</location>
    </subcellularLocation>
</comment>
<evidence type="ECO:0000256" key="4">
    <source>
        <dbReference type="ARBA" id="ARBA00022475"/>
    </source>
</evidence>
<feature type="transmembrane region" description="Helical" evidence="12">
    <location>
        <begin position="30"/>
        <end position="52"/>
    </location>
</feature>
<dbReference type="InterPro" id="IPR036097">
    <property type="entry name" value="HisK_dim/P_sf"/>
</dbReference>
<dbReference type="EMBL" id="LBPY01000005">
    <property type="protein sequence ID" value="KKP66557.1"/>
    <property type="molecule type" value="Genomic_DNA"/>
</dbReference>
<feature type="transmembrane region" description="Helical" evidence="12">
    <location>
        <begin position="195"/>
        <end position="219"/>
    </location>
</feature>
<evidence type="ECO:0000259" key="13">
    <source>
        <dbReference type="PROSITE" id="PS50109"/>
    </source>
</evidence>
<evidence type="ECO:0000256" key="11">
    <source>
        <dbReference type="ARBA" id="ARBA00023136"/>
    </source>
</evidence>
<dbReference type="FunFam" id="3.30.565.10:FF:000023">
    <property type="entry name" value="PAS domain-containing sensor histidine kinase"/>
    <property type="match status" value="1"/>
</dbReference>
<feature type="transmembrane region" description="Helical" evidence="12">
    <location>
        <begin position="61"/>
        <end position="81"/>
    </location>
</feature>
<keyword evidence="11 12" id="KW-0472">Membrane</keyword>
<dbReference type="GO" id="GO:0005886">
    <property type="term" value="C:plasma membrane"/>
    <property type="evidence" value="ECO:0007669"/>
    <property type="project" value="UniProtKB-SubCell"/>
</dbReference>
<dbReference type="Pfam" id="PF00512">
    <property type="entry name" value="HisKA"/>
    <property type="match status" value="1"/>
</dbReference>
<feature type="transmembrane region" description="Helical" evidence="12">
    <location>
        <begin position="225"/>
        <end position="245"/>
    </location>
</feature>
<keyword evidence="12" id="KW-1133">Transmembrane helix</keyword>
<dbReference type="SUPFAM" id="SSF47384">
    <property type="entry name" value="Homodimeric domain of signal transducing histidine kinase"/>
    <property type="match status" value="1"/>
</dbReference>
<dbReference type="SMART" id="SM00388">
    <property type="entry name" value="HisKA"/>
    <property type="match status" value="1"/>
</dbReference>
<dbReference type="InterPro" id="IPR003661">
    <property type="entry name" value="HisK_dim/P_dom"/>
</dbReference>
<evidence type="ECO:0000256" key="10">
    <source>
        <dbReference type="ARBA" id="ARBA00023012"/>
    </source>
</evidence>
<evidence type="ECO:0000313" key="14">
    <source>
        <dbReference type="EMBL" id="KKP66557.1"/>
    </source>
</evidence>
<evidence type="ECO:0000256" key="9">
    <source>
        <dbReference type="ARBA" id="ARBA00022840"/>
    </source>
</evidence>
<dbReference type="PANTHER" id="PTHR43711">
    <property type="entry name" value="TWO-COMPONENT HISTIDINE KINASE"/>
    <property type="match status" value="1"/>
</dbReference>
<proteinExistence type="predicted"/>
<organism evidence="14 15">
    <name type="scientific">Candidatus Nomurabacteria bacterium GW2011_GWE1_35_16</name>
    <dbReference type="NCBI Taxonomy" id="1618761"/>
    <lineage>
        <taxon>Bacteria</taxon>
        <taxon>Candidatus Nomuraibacteriota</taxon>
    </lineage>
</organism>
<dbReference type="Proteomes" id="UP000034952">
    <property type="component" value="Unassembled WGS sequence"/>
</dbReference>
<feature type="domain" description="Histidine kinase" evidence="13">
    <location>
        <begin position="339"/>
        <end position="558"/>
    </location>
</feature>
<dbReference type="Gene3D" id="3.30.565.10">
    <property type="entry name" value="Histidine kinase-like ATPase, C-terminal domain"/>
    <property type="match status" value="1"/>
</dbReference>
<keyword evidence="4" id="KW-1003">Cell membrane</keyword>
<dbReference type="AlphaFoldDB" id="A0A0G0EH15"/>
<dbReference type="InterPro" id="IPR004358">
    <property type="entry name" value="Sig_transdc_His_kin-like_C"/>
</dbReference>
<dbReference type="GO" id="GO:0005524">
    <property type="term" value="F:ATP binding"/>
    <property type="evidence" value="ECO:0007669"/>
    <property type="project" value="UniProtKB-KW"/>
</dbReference>
<dbReference type="Pfam" id="PF02518">
    <property type="entry name" value="HATPase_c"/>
    <property type="match status" value="1"/>
</dbReference>
<dbReference type="InterPro" id="IPR050736">
    <property type="entry name" value="Sensor_HK_Regulatory"/>
</dbReference>
<evidence type="ECO:0000256" key="7">
    <source>
        <dbReference type="ARBA" id="ARBA00022741"/>
    </source>
</evidence>
<evidence type="ECO:0000256" key="1">
    <source>
        <dbReference type="ARBA" id="ARBA00000085"/>
    </source>
</evidence>
<dbReference type="PROSITE" id="PS50109">
    <property type="entry name" value="HIS_KIN"/>
    <property type="match status" value="1"/>
</dbReference>
<evidence type="ECO:0000256" key="5">
    <source>
        <dbReference type="ARBA" id="ARBA00022553"/>
    </source>
</evidence>
<keyword evidence="5" id="KW-0597">Phosphoprotein</keyword>
<evidence type="ECO:0000256" key="8">
    <source>
        <dbReference type="ARBA" id="ARBA00022777"/>
    </source>
</evidence>
<dbReference type="Gene3D" id="1.10.287.130">
    <property type="match status" value="1"/>
</dbReference>
<evidence type="ECO:0000256" key="3">
    <source>
        <dbReference type="ARBA" id="ARBA00012438"/>
    </source>
</evidence>
<name>A0A0G0EH15_9BACT</name>
<keyword evidence="8 14" id="KW-0418">Kinase</keyword>
<evidence type="ECO:0000256" key="6">
    <source>
        <dbReference type="ARBA" id="ARBA00022679"/>
    </source>
</evidence>
<feature type="transmembrane region" description="Helical" evidence="12">
    <location>
        <begin position="87"/>
        <end position="113"/>
    </location>
</feature>
<keyword evidence="10" id="KW-0902">Two-component regulatory system</keyword>
<evidence type="ECO:0000256" key="2">
    <source>
        <dbReference type="ARBA" id="ARBA00004236"/>
    </source>
</evidence>
<feature type="transmembrane region" description="Helical" evidence="12">
    <location>
        <begin position="164"/>
        <end position="183"/>
    </location>
</feature>
<evidence type="ECO:0000313" key="15">
    <source>
        <dbReference type="Proteomes" id="UP000034952"/>
    </source>
</evidence>
<feature type="transmembrane region" description="Helical" evidence="12">
    <location>
        <begin position="252"/>
        <end position="274"/>
    </location>
</feature>
<accession>A0A0G0EH15</accession>
<feature type="transmembrane region" description="Helical" evidence="12">
    <location>
        <begin position="125"/>
        <end position="144"/>
    </location>
</feature>
<dbReference type="InterPro" id="IPR005467">
    <property type="entry name" value="His_kinase_dom"/>
</dbReference>
<keyword evidence="12" id="KW-0812">Transmembrane</keyword>
<dbReference type="InterPro" id="IPR003594">
    <property type="entry name" value="HATPase_dom"/>
</dbReference>
<gene>
    <name evidence="14" type="ORF">UR64_C0005G0019</name>
</gene>
<dbReference type="GO" id="GO:0000155">
    <property type="term" value="F:phosphorelay sensor kinase activity"/>
    <property type="evidence" value="ECO:0007669"/>
    <property type="project" value="InterPro"/>
</dbReference>
<keyword evidence="6" id="KW-0808">Transferase</keyword>
<comment type="caution">
    <text evidence="14">The sequence shown here is derived from an EMBL/GenBank/DDBJ whole genome shotgun (WGS) entry which is preliminary data.</text>
</comment>